<gene>
    <name evidence="1" type="ORF">S06H3_59158</name>
</gene>
<proteinExistence type="predicted"/>
<dbReference type="AlphaFoldDB" id="X1NVA4"/>
<comment type="caution">
    <text evidence="1">The sequence shown here is derived from an EMBL/GenBank/DDBJ whole genome shotgun (WGS) entry which is preliminary data.</text>
</comment>
<feature type="non-terminal residue" evidence="1">
    <location>
        <position position="1"/>
    </location>
</feature>
<sequence>PCGCSPDNSHQVKICDCGPDKCFNGSECISLDEISVLLEDLEQETGIDFSEAQPVDFKWIVKVDPKVEEEAVSGKGFEAERISSEQYDSIEQFLKNNGFEVDLYNIADGTFVGLVGYRKEKTICAVSGGATGYKEAEGQWIPPEPDIKDVTVKCGKLEKTEMEYATEDWQVYTNEKYGYSLKYPTDCLYGPLPGYCKQSPPEER</sequence>
<accession>X1NVA4</accession>
<protein>
    <submittedName>
        <fullName evidence="1">Uncharacterized protein</fullName>
    </submittedName>
</protein>
<organism evidence="1">
    <name type="scientific">marine sediment metagenome</name>
    <dbReference type="NCBI Taxonomy" id="412755"/>
    <lineage>
        <taxon>unclassified sequences</taxon>
        <taxon>metagenomes</taxon>
        <taxon>ecological metagenomes</taxon>
    </lineage>
</organism>
<evidence type="ECO:0000313" key="1">
    <source>
        <dbReference type="EMBL" id="GAI47533.1"/>
    </source>
</evidence>
<reference evidence="1" key="1">
    <citation type="journal article" date="2014" name="Front. Microbiol.">
        <title>High frequency of phylogenetically diverse reductive dehalogenase-homologous genes in deep subseafloor sedimentary metagenomes.</title>
        <authorList>
            <person name="Kawai M."/>
            <person name="Futagami T."/>
            <person name="Toyoda A."/>
            <person name="Takaki Y."/>
            <person name="Nishi S."/>
            <person name="Hori S."/>
            <person name="Arai W."/>
            <person name="Tsubouchi T."/>
            <person name="Morono Y."/>
            <person name="Uchiyama I."/>
            <person name="Ito T."/>
            <person name="Fujiyama A."/>
            <person name="Inagaki F."/>
            <person name="Takami H."/>
        </authorList>
    </citation>
    <scope>NUCLEOTIDE SEQUENCE</scope>
    <source>
        <strain evidence="1">Expedition CK06-06</strain>
    </source>
</reference>
<name>X1NVA4_9ZZZZ</name>
<dbReference type="EMBL" id="BARV01038391">
    <property type="protein sequence ID" value="GAI47533.1"/>
    <property type="molecule type" value="Genomic_DNA"/>
</dbReference>
<feature type="non-terminal residue" evidence="1">
    <location>
        <position position="204"/>
    </location>
</feature>